<dbReference type="InterPro" id="IPR020846">
    <property type="entry name" value="MFS_dom"/>
</dbReference>
<dbReference type="InterPro" id="IPR052156">
    <property type="entry name" value="BCAA_Transport_ATP-bd_LivF"/>
</dbReference>
<evidence type="ECO:0000256" key="6">
    <source>
        <dbReference type="SAM" id="MobiDB-lite"/>
    </source>
</evidence>
<dbReference type="CDD" id="cd03224">
    <property type="entry name" value="ABC_TM1139_LivF_branched"/>
    <property type="match status" value="1"/>
</dbReference>
<keyword evidence="2" id="KW-0813">Transport</keyword>
<keyword evidence="4" id="KW-0067">ATP-binding</keyword>
<accession>A0A6J6U7Z0</accession>
<evidence type="ECO:0000256" key="2">
    <source>
        <dbReference type="ARBA" id="ARBA00022448"/>
    </source>
</evidence>
<evidence type="ECO:0000259" key="9">
    <source>
        <dbReference type="PROSITE" id="PS50893"/>
    </source>
</evidence>
<feature type="domain" description="Major facilitator superfamily (MFS) profile" evidence="8">
    <location>
        <begin position="86"/>
        <end position="494"/>
    </location>
</feature>
<dbReference type="Pfam" id="PF07690">
    <property type="entry name" value="MFS_1"/>
    <property type="match status" value="1"/>
</dbReference>
<dbReference type="GO" id="GO:0015658">
    <property type="term" value="F:branched-chain amino acid transmembrane transporter activity"/>
    <property type="evidence" value="ECO:0007669"/>
    <property type="project" value="TreeGrafter"/>
</dbReference>
<dbReference type="Pfam" id="PF00005">
    <property type="entry name" value="ABC_tran"/>
    <property type="match status" value="1"/>
</dbReference>
<dbReference type="SUPFAM" id="SSF103473">
    <property type="entry name" value="MFS general substrate transporter"/>
    <property type="match status" value="1"/>
</dbReference>
<dbReference type="PANTHER" id="PTHR43820:SF4">
    <property type="entry name" value="HIGH-AFFINITY BRANCHED-CHAIN AMINO ACID TRANSPORT ATP-BINDING PROTEIN LIVF"/>
    <property type="match status" value="1"/>
</dbReference>
<evidence type="ECO:0000259" key="8">
    <source>
        <dbReference type="PROSITE" id="PS50850"/>
    </source>
</evidence>
<feature type="transmembrane region" description="Helical" evidence="7">
    <location>
        <begin position="307"/>
        <end position="332"/>
    </location>
</feature>
<dbReference type="GO" id="GO:0015807">
    <property type="term" value="P:L-amino acid transport"/>
    <property type="evidence" value="ECO:0007669"/>
    <property type="project" value="TreeGrafter"/>
</dbReference>
<feature type="transmembrane region" description="Helical" evidence="7">
    <location>
        <begin position="469"/>
        <end position="487"/>
    </location>
</feature>
<comment type="similarity">
    <text evidence="1">Belongs to the ABC transporter superfamily.</text>
</comment>
<gene>
    <name evidence="10" type="ORF">UFOPK2754_02017</name>
</gene>
<dbReference type="InterPro" id="IPR003593">
    <property type="entry name" value="AAA+_ATPase"/>
</dbReference>
<feature type="transmembrane region" description="Helical" evidence="7">
    <location>
        <begin position="437"/>
        <end position="457"/>
    </location>
</feature>
<evidence type="ECO:0000256" key="1">
    <source>
        <dbReference type="ARBA" id="ARBA00005417"/>
    </source>
</evidence>
<name>A0A6J6U7Z0_9ZZZZ</name>
<dbReference type="EMBL" id="CAEZYR010000078">
    <property type="protein sequence ID" value="CAB4754683.1"/>
    <property type="molecule type" value="Genomic_DNA"/>
</dbReference>
<feature type="transmembrane region" description="Helical" evidence="7">
    <location>
        <begin position="150"/>
        <end position="170"/>
    </location>
</feature>
<dbReference type="InterPro" id="IPR011701">
    <property type="entry name" value="MFS"/>
</dbReference>
<feature type="transmembrane region" description="Helical" evidence="7">
    <location>
        <begin position="377"/>
        <end position="395"/>
    </location>
</feature>
<keyword evidence="5" id="KW-0029">Amino-acid transport</keyword>
<dbReference type="InterPro" id="IPR027417">
    <property type="entry name" value="P-loop_NTPase"/>
</dbReference>
<dbReference type="InterPro" id="IPR017871">
    <property type="entry name" value="ABC_transporter-like_CS"/>
</dbReference>
<feature type="compositionally biased region" description="Basic and acidic residues" evidence="6">
    <location>
        <begin position="8"/>
        <end position="17"/>
    </location>
</feature>
<feature type="transmembrane region" description="Helical" evidence="7">
    <location>
        <begin position="344"/>
        <end position="365"/>
    </location>
</feature>
<evidence type="ECO:0000256" key="4">
    <source>
        <dbReference type="ARBA" id="ARBA00022840"/>
    </source>
</evidence>
<feature type="region of interest" description="Disordered" evidence="6">
    <location>
        <begin position="1"/>
        <end position="29"/>
    </location>
</feature>
<dbReference type="CDD" id="cd06174">
    <property type="entry name" value="MFS"/>
    <property type="match status" value="1"/>
</dbReference>
<dbReference type="Gene3D" id="1.20.1250.20">
    <property type="entry name" value="MFS general substrate transporter like domains"/>
    <property type="match status" value="2"/>
</dbReference>
<sequence length="760" mass="81701">MSAVTFEGHTERTDERAPGGNVDDNTQLVDDDPASLVATVLEEEAKRQAEQAARSAEKVLPDDLLPGVGAAQMSLGEAARGGGYFMMLLLPLIAMAEEMDRLAIAVLAPDIQKTLNISDTTLIGIASFGGIALVLGAVPLAWLADRLSRVRIVTIATLFGAFTVLLNGLVVNPFQLFCARVAVGSAQSYKTPVHNSLLTDTYPIQARARVFGVEGLARPVGLLIGPFIAGGVADIAGGDEGWRWAFVVFSLPLALLSMLSLALKEPKRGRHEQEMVLGKELDPPPIGSQIPVSMSAAYARLKKIKTFFYICVGIGTLGFALVAVPVQLSLLLENDYGYDAFKRGWMLSLTWLASIVAIPFAARAYDKAFRSNPTRMVRIGGALIAMYGVLMLVALRFHDPLWMIAGISLANACTSAAFVCVGPTIGAVAPYRMRAQAFALVPVFIFLMGGFFGGLIAGAISDANDERTALTVVAPPAAIIGGALFVYGSRFLKRDISLAVEELLEEQDELKRMSANPDDIPLLQVRNLDFSYGPVQVLFDVGMELKRGEVLALLGTNGAGKSTLLRAISGLGIPDRGVVRLSGRTLTYVDAEVRFKHGIVQLRGGAGTFRELSIRDNLRSAMLATRKSDTDRDSRIDEIMQLFPALTNRRDELAGDLSGGQQQMLALAMALLHEPEVLLIDELSLGLAPLVVQELLVIVEQLKARGQSMIIVEQSVNVALAFADRAVFMEKGRVRFEGPARELAERDDLVRAVFLGGEGG</sequence>
<dbReference type="Gene3D" id="3.40.50.300">
    <property type="entry name" value="P-loop containing nucleotide triphosphate hydrolases"/>
    <property type="match status" value="1"/>
</dbReference>
<proteinExistence type="inferred from homology"/>
<evidence type="ECO:0000256" key="7">
    <source>
        <dbReference type="SAM" id="Phobius"/>
    </source>
</evidence>
<dbReference type="GO" id="GO:0016887">
    <property type="term" value="F:ATP hydrolysis activity"/>
    <property type="evidence" value="ECO:0007669"/>
    <property type="project" value="InterPro"/>
</dbReference>
<feature type="transmembrane region" description="Helical" evidence="7">
    <location>
        <begin position="122"/>
        <end position="144"/>
    </location>
</feature>
<protein>
    <submittedName>
        <fullName evidence="10">Unannotated protein</fullName>
    </submittedName>
</protein>
<feature type="domain" description="ABC transporter" evidence="9">
    <location>
        <begin position="523"/>
        <end position="756"/>
    </location>
</feature>
<keyword evidence="3" id="KW-0547">Nucleotide-binding</keyword>
<dbReference type="InterPro" id="IPR036259">
    <property type="entry name" value="MFS_trans_sf"/>
</dbReference>
<dbReference type="GO" id="GO:0005524">
    <property type="term" value="F:ATP binding"/>
    <property type="evidence" value="ECO:0007669"/>
    <property type="project" value="UniProtKB-KW"/>
</dbReference>
<feature type="transmembrane region" description="Helical" evidence="7">
    <location>
        <begin position="242"/>
        <end position="263"/>
    </location>
</feature>
<evidence type="ECO:0000313" key="10">
    <source>
        <dbReference type="EMBL" id="CAB4754683.1"/>
    </source>
</evidence>
<dbReference type="SMART" id="SM00382">
    <property type="entry name" value="AAA"/>
    <property type="match status" value="1"/>
</dbReference>
<feature type="transmembrane region" description="Helical" evidence="7">
    <location>
        <begin position="216"/>
        <end position="236"/>
    </location>
</feature>
<dbReference type="AlphaFoldDB" id="A0A6J6U7Z0"/>
<dbReference type="PANTHER" id="PTHR43820">
    <property type="entry name" value="HIGH-AFFINITY BRANCHED-CHAIN AMINO ACID TRANSPORT ATP-BINDING PROTEIN LIVF"/>
    <property type="match status" value="1"/>
</dbReference>
<dbReference type="PROSITE" id="PS50850">
    <property type="entry name" value="MFS"/>
    <property type="match status" value="1"/>
</dbReference>
<evidence type="ECO:0000256" key="5">
    <source>
        <dbReference type="ARBA" id="ARBA00022970"/>
    </source>
</evidence>
<reference evidence="10" key="1">
    <citation type="submission" date="2020-05" db="EMBL/GenBank/DDBJ databases">
        <authorList>
            <person name="Chiriac C."/>
            <person name="Salcher M."/>
            <person name="Ghai R."/>
            <person name="Kavagutti S V."/>
        </authorList>
    </citation>
    <scope>NUCLEOTIDE SEQUENCE</scope>
</reference>
<evidence type="ECO:0000256" key="3">
    <source>
        <dbReference type="ARBA" id="ARBA00022741"/>
    </source>
</evidence>
<dbReference type="PROSITE" id="PS50893">
    <property type="entry name" value="ABC_TRANSPORTER_2"/>
    <property type="match status" value="1"/>
</dbReference>
<feature type="transmembrane region" description="Helical" evidence="7">
    <location>
        <begin position="401"/>
        <end position="425"/>
    </location>
</feature>
<keyword evidence="7" id="KW-0812">Transmembrane</keyword>
<organism evidence="10">
    <name type="scientific">freshwater metagenome</name>
    <dbReference type="NCBI Taxonomy" id="449393"/>
    <lineage>
        <taxon>unclassified sequences</taxon>
        <taxon>metagenomes</taxon>
        <taxon>ecological metagenomes</taxon>
    </lineage>
</organism>
<dbReference type="SUPFAM" id="SSF52540">
    <property type="entry name" value="P-loop containing nucleoside triphosphate hydrolases"/>
    <property type="match status" value="1"/>
</dbReference>
<keyword evidence="7" id="KW-0472">Membrane</keyword>
<dbReference type="InterPro" id="IPR003439">
    <property type="entry name" value="ABC_transporter-like_ATP-bd"/>
</dbReference>
<keyword evidence="7" id="KW-1133">Transmembrane helix</keyword>
<dbReference type="PROSITE" id="PS00211">
    <property type="entry name" value="ABC_TRANSPORTER_1"/>
    <property type="match status" value="1"/>
</dbReference>